<dbReference type="InterPro" id="IPR016039">
    <property type="entry name" value="Thiolase-like"/>
</dbReference>
<dbReference type="CDD" id="cd00834">
    <property type="entry name" value="KAS_I_II"/>
    <property type="match status" value="1"/>
</dbReference>
<dbReference type="InterPro" id="IPR014031">
    <property type="entry name" value="Ketoacyl_synth_C"/>
</dbReference>
<dbReference type="GeneID" id="6481886"/>
<dbReference type="NCBIfam" id="TIGR03150">
    <property type="entry name" value="fabF"/>
    <property type="match status" value="1"/>
</dbReference>
<dbReference type="GO" id="GO:0004315">
    <property type="term" value="F:3-oxoacyl-[acyl-carrier-protein] synthase activity"/>
    <property type="evidence" value="ECO:0007669"/>
    <property type="project" value="InterPro"/>
</dbReference>
<reference evidence="12" key="2">
    <citation type="journal article" date="2008" name="Curr. Biol.">
        <title>Chromatophore genome sequence of Paulinella sheds light on acquisition of photosynthesis by eukaryotes.</title>
        <authorList>
            <person name="Nowack E.C.M."/>
            <person name="Melkonian M."/>
            <person name="Gloeckner G."/>
        </authorList>
    </citation>
    <scope>NUCLEOTIDE SEQUENCE [LARGE SCALE GENOMIC DNA]</scope>
</reference>
<dbReference type="PANTHER" id="PTHR11712:SF336">
    <property type="entry name" value="3-OXOACYL-[ACYL-CARRIER-PROTEIN] SYNTHASE, MITOCHONDRIAL"/>
    <property type="match status" value="1"/>
</dbReference>
<evidence type="ECO:0000259" key="11">
    <source>
        <dbReference type="PROSITE" id="PS52004"/>
    </source>
</evidence>
<dbReference type="InterPro" id="IPR000794">
    <property type="entry name" value="Beta-ketoacyl_synthase"/>
</dbReference>
<keyword evidence="7" id="KW-0012">Acyltransferase</keyword>
<accession>B1X4N6</accession>
<evidence type="ECO:0000256" key="9">
    <source>
        <dbReference type="PIRSR" id="PIRSR000447-1"/>
    </source>
</evidence>
<protein>
    <recommendedName>
        <fullName evidence="8">3-oxoacyl-[acyl-carrier-protein] synthase</fullName>
    </recommendedName>
</protein>
<dbReference type="PANTHER" id="PTHR11712">
    <property type="entry name" value="POLYKETIDE SYNTHASE-RELATED"/>
    <property type="match status" value="1"/>
</dbReference>
<keyword evidence="2 8" id="KW-0444">Lipid biosynthesis</keyword>
<keyword evidence="12" id="KW-0934">Plastid</keyword>
<dbReference type="InterPro" id="IPR020841">
    <property type="entry name" value="PKS_Beta-ketoAc_synthase_dom"/>
</dbReference>
<dbReference type="Gene3D" id="3.40.47.10">
    <property type="match status" value="1"/>
</dbReference>
<reference evidence="12" key="1">
    <citation type="submission" date="2007-08" db="EMBL/GenBank/DDBJ databases">
        <authorList>
            <person name="Gloeckner G."/>
            <person name="Nowack E."/>
            <person name="Melkonian M."/>
        </authorList>
    </citation>
    <scope>NUCLEOTIDE SEQUENCE</scope>
</reference>
<dbReference type="InterPro" id="IPR014030">
    <property type="entry name" value="Ketoacyl_synth_N"/>
</dbReference>
<dbReference type="PROSITE" id="PS00606">
    <property type="entry name" value="KS3_1"/>
    <property type="match status" value="1"/>
</dbReference>
<sequence length="415" mass="43327">MVEGLHRVVVTGLGAVTPIGNTVSDYWEGLSTAKNGVSPITLFDATHHSCRFAAEVKDFDITSLVNLKDSKRWDRFCQFGVVAAKQAVNDANLYIDETNASRVGVAIGSGVGGLLMMETQVHVLNERGPDRVSPFCVPMMIPNMVAGLTAITLGAKGPSISTSTACAAGSNAIGDAFRVLQLGKADVMICGGSESAITPLALAGFASAKALSLRNDNPAAASRPFDAERNGFVIGEGAGMLVMETLDHARARGAKILAEMIGYGATCDAYHITLPAPEGIGGCKAILLALADGSIAAPEVDYINAHGTSTFANDKNETAAIKSALGNHAYRIPISSTKSMTGHLLGGSGGIEAVACILAIRHNLAPPTINYKNSDPLCDLDYVPNEAREYKIKVALSNSFGFGGHNVCLAFRQMT</sequence>
<evidence type="ECO:0000256" key="2">
    <source>
        <dbReference type="ARBA" id="ARBA00022516"/>
    </source>
</evidence>
<comment type="similarity">
    <text evidence="1 8 10">Belongs to the thiolase-like superfamily. Beta-ketoacyl-ACP synthases family.</text>
</comment>
<dbReference type="GO" id="GO:0006633">
    <property type="term" value="P:fatty acid biosynthetic process"/>
    <property type="evidence" value="ECO:0007669"/>
    <property type="project" value="UniProtKB-KW"/>
</dbReference>
<evidence type="ECO:0000256" key="7">
    <source>
        <dbReference type="ARBA" id="ARBA00023315"/>
    </source>
</evidence>
<evidence type="ECO:0000313" key="12">
    <source>
        <dbReference type="EMBL" id="ACB42905.1"/>
    </source>
</evidence>
<feature type="active site" description="For beta-ketoacyl synthase activity" evidence="9">
    <location>
        <position position="166"/>
    </location>
</feature>
<name>B1X4N6_PAUCH</name>
<dbReference type="SMART" id="SM00825">
    <property type="entry name" value="PKS_KS"/>
    <property type="match status" value="1"/>
</dbReference>
<evidence type="ECO:0000256" key="3">
    <source>
        <dbReference type="ARBA" id="ARBA00022679"/>
    </source>
</evidence>
<dbReference type="SUPFAM" id="SSF53901">
    <property type="entry name" value="Thiolase-like"/>
    <property type="match status" value="2"/>
</dbReference>
<evidence type="ECO:0000256" key="1">
    <source>
        <dbReference type="ARBA" id="ARBA00008467"/>
    </source>
</evidence>
<evidence type="ECO:0000256" key="10">
    <source>
        <dbReference type="RuleBase" id="RU003694"/>
    </source>
</evidence>
<keyword evidence="3 8" id="KW-0808">Transferase</keyword>
<gene>
    <name evidence="12" type="primary">fabF</name>
    <name evidence="12" type="ordered locus">PCC_0466</name>
</gene>
<geneLocation type="organellar chromatophore" evidence="12"/>
<evidence type="ECO:0000256" key="6">
    <source>
        <dbReference type="ARBA" id="ARBA00023160"/>
    </source>
</evidence>
<dbReference type="NCBIfam" id="NF005589">
    <property type="entry name" value="PRK07314.1"/>
    <property type="match status" value="1"/>
</dbReference>
<dbReference type="RefSeq" id="YP_002049115.1">
    <property type="nucleotide sequence ID" value="NC_011087.1"/>
</dbReference>
<dbReference type="EMBL" id="CP000815">
    <property type="protein sequence ID" value="ACB42905.1"/>
    <property type="molecule type" value="Genomic_DNA"/>
</dbReference>
<dbReference type="PIRSF" id="PIRSF000447">
    <property type="entry name" value="KAS_II"/>
    <property type="match status" value="1"/>
</dbReference>
<dbReference type="AlphaFoldDB" id="B1X4N6"/>
<dbReference type="PROSITE" id="PS52004">
    <property type="entry name" value="KS3_2"/>
    <property type="match status" value="1"/>
</dbReference>
<dbReference type="InterPro" id="IPR018201">
    <property type="entry name" value="Ketoacyl_synth_AS"/>
</dbReference>
<evidence type="ECO:0000256" key="5">
    <source>
        <dbReference type="ARBA" id="ARBA00023098"/>
    </source>
</evidence>
<keyword evidence="5" id="KW-0443">Lipid metabolism</keyword>
<dbReference type="FunFam" id="3.40.47.10:FF:000009">
    <property type="entry name" value="3-oxoacyl-[acyl-carrier-protein] synthase 2"/>
    <property type="match status" value="1"/>
</dbReference>
<dbReference type="InterPro" id="IPR017568">
    <property type="entry name" value="3-oxoacyl-ACP_synth-2"/>
</dbReference>
<proteinExistence type="inferred from homology"/>
<keyword evidence="6 8" id="KW-0275">Fatty acid biosynthesis</keyword>
<keyword evidence="4" id="KW-0276">Fatty acid metabolism</keyword>
<evidence type="ECO:0000256" key="4">
    <source>
        <dbReference type="ARBA" id="ARBA00022832"/>
    </source>
</evidence>
<dbReference type="GO" id="GO:0005829">
    <property type="term" value="C:cytosol"/>
    <property type="evidence" value="ECO:0007669"/>
    <property type="project" value="TreeGrafter"/>
</dbReference>
<dbReference type="Pfam" id="PF00109">
    <property type="entry name" value="ketoacyl-synt"/>
    <property type="match status" value="1"/>
</dbReference>
<feature type="domain" description="Ketosynthase family 3 (KS3)" evidence="11">
    <location>
        <begin position="5"/>
        <end position="413"/>
    </location>
</feature>
<organism evidence="12">
    <name type="scientific">Paulinella chromatophora</name>
    <dbReference type="NCBI Taxonomy" id="39717"/>
    <lineage>
        <taxon>Eukaryota</taxon>
        <taxon>Sar</taxon>
        <taxon>Rhizaria</taxon>
        <taxon>Cercozoa</taxon>
        <taxon>Imbricatea</taxon>
        <taxon>Silicofilosea</taxon>
        <taxon>Euglyphida</taxon>
        <taxon>Paulinellidae</taxon>
        <taxon>Paulinella</taxon>
    </lineage>
</organism>
<dbReference type="Pfam" id="PF02801">
    <property type="entry name" value="Ketoacyl-synt_C"/>
    <property type="match status" value="1"/>
</dbReference>
<evidence type="ECO:0000256" key="8">
    <source>
        <dbReference type="PIRNR" id="PIRNR000447"/>
    </source>
</evidence>